<evidence type="ECO:0000256" key="2">
    <source>
        <dbReference type="ARBA" id="ARBA00010350"/>
    </source>
</evidence>
<accession>A0A2S7MYW7</accession>
<comment type="subcellular location">
    <subcellularLocation>
        <location evidence="1">Membrane</location>
        <topology evidence="1">Multi-pass membrane protein</topology>
    </subcellularLocation>
</comment>
<dbReference type="PANTHER" id="PTHR23291:SF50">
    <property type="entry name" value="PROTEIN LIFEGUARD 4"/>
    <property type="match status" value="1"/>
</dbReference>
<dbReference type="Pfam" id="PF01027">
    <property type="entry name" value="Bax1-I"/>
    <property type="match status" value="1"/>
</dbReference>
<keyword evidence="4 6" id="KW-1133">Transmembrane helix</keyword>
<protein>
    <recommendedName>
        <fullName evidence="9">BAX inhibitor (BI)-1/YccA family protein</fullName>
    </recommendedName>
</protein>
<evidence type="ECO:0008006" key="9">
    <source>
        <dbReference type="Google" id="ProtNLM"/>
    </source>
</evidence>
<feature type="transmembrane region" description="Helical" evidence="6">
    <location>
        <begin position="66"/>
        <end position="85"/>
    </location>
</feature>
<evidence type="ECO:0000256" key="6">
    <source>
        <dbReference type="RuleBase" id="RU004379"/>
    </source>
</evidence>
<organism evidence="7 8">
    <name type="scientific">Pradoshia eiseniae</name>
    <dbReference type="NCBI Taxonomy" id="2064768"/>
    <lineage>
        <taxon>Bacteria</taxon>
        <taxon>Bacillati</taxon>
        <taxon>Bacillota</taxon>
        <taxon>Bacilli</taxon>
        <taxon>Bacillales</taxon>
        <taxon>Bacillaceae</taxon>
        <taxon>Pradoshia</taxon>
    </lineage>
</organism>
<comment type="similarity">
    <text evidence="2 6">Belongs to the BI1 family.</text>
</comment>
<keyword evidence="5 6" id="KW-0472">Membrane</keyword>
<feature type="transmembrane region" description="Helical" evidence="6">
    <location>
        <begin position="97"/>
        <end position="115"/>
    </location>
</feature>
<dbReference type="RefSeq" id="WP_104849717.1">
    <property type="nucleotide sequence ID" value="NZ_PKOZ01000006.1"/>
</dbReference>
<evidence type="ECO:0000256" key="3">
    <source>
        <dbReference type="ARBA" id="ARBA00022692"/>
    </source>
</evidence>
<feature type="transmembrane region" description="Helical" evidence="6">
    <location>
        <begin position="151"/>
        <end position="170"/>
    </location>
</feature>
<evidence type="ECO:0000256" key="1">
    <source>
        <dbReference type="ARBA" id="ARBA00004141"/>
    </source>
</evidence>
<evidence type="ECO:0000313" key="8">
    <source>
        <dbReference type="Proteomes" id="UP000239663"/>
    </source>
</evidence>
<dbReference type="EMBL" id="PKOZ01000006">
    <property type="protein sequence ID" value="PQD95012.1"/>
    <property type="molecule type" value="Genomic_DNA"/>
</dbReference>
<keyword evidence="8" id="KW-1185">Reference proteome</keyword>
<gene>
    <name evidence="7" type="ORF">CYL18_11815</name>
</gene>
<evidence type="ECO:0000256" key="5">
    <source>
        <dbReference type="ARBA" id="ARBA00023136"/>
    </source>
</evidence>
<feature type="transmembrane region" description="Helical" evidence="6">
    <location>
        <begin position="40"/>
        <end position="59"/>
    </location>
</feature>
<feature type="transmembrane region" description="Helical" evidence="6">
    <location>
        <begin position="16"/>
        <end position="34"/>
    </location>
</feature>
<dbReference type="Proteomes" id="UP000239663">
    <property type="component" value="Unassembled WGS sequence"/>
</dbReference>
<name>A0A2S7MYW7_9BACI</name>
<feature type="transmembrane region" description="Helical" evidence="6">
    <location>
        <begin position="122"/>
        <end position="145"/>
    </location>
</feature>
<sequence length="214" mass="23862">MLNSYTESSRYALPKILRAFTLSLAISLLGFITGNFVPPALFLPLMILELIMLIAAFFVRRRKMLSYSFLYTFTFISGITLYPVVTSYLMTIGAKPVLMSLTATVIIFGGLSLYASTTKRDFSFLGGFLTAALLALIVIAIFNIFSPLSSTATLIYSFIGILVFSGYVIFDVNRIKQHGLSDEEVPLMALNLYLDFVNLFLYILRFIGVLSSRD</sequence>
<dbReference type="CDD" id="cd10432">
    <property type="entry name" value="BI-1-like_bacterial"/>
    <property type="match status" value="1"/>
</dbReference>
<proteinExistence type="inferred from homology"/>
<dbReference type="InterPro" id="IPR006214">
    <property type="entry name" value="Bax_inhibitor_1-related"/>
</dbReference>
<keyword evidence="3 6" id="KW-0812">Transmembrane</keyword>
<evidence type="ECO:0000256" key="4">
    <source>
        <dbReference type="ARBA" id="ARBA00022989"/>
    </source>
</evidence>
<dbReference type="OrthoDB" id="9793828at2"/>
<dbReference type="GO" id="GO:0005886">
    <property type="term" value="C:plasma membrane"/>
    <property type="evidence" value="ECO:0007669"/>
    <property type="project" value="TreeGrafter"/>
</dbReference>
<dbReference type="PANTHER" id="PTHR23291">
    <property type="entry name" value="BAX INHIBITOR-RELATED"/>
    <property type="match status" value="1"/>
</dbReference>
<reference evidence="7 8" key="1">
    <citation type="submission" date="2017-12" db="EMBL/GenBank/DDBJ databases">
        <title>Taxonomic description and draft genome of Pradoshia cofamensis Gen. nov., sp. nov., a thermotolerant bacillale isolated from anterior gut of earthworm Eisenia fetida.</title>
        <authorList>
            <person name="Saha T."/>
            <person name="Chakraborty R."/>
        </authorList>
    </citation>
    <scope>NUCLEOTIDE SEQUENCE [LARGE SCALE GENOMIC DNA]</scope>
    <source>
        <strain evidence="7 8">EAG3</strain>
    </source>
</reference>
<comment type="caution">
    <text evidence="7">The sequence shown here is derived from an EMBL/GenBank/DDBJ whole genome shotgun (WGS) entry which is preliminary data.</text>
</comment>
<dbReference type="AlphaFoldDB" id="A0A2S7MYW7"/>
<feature type="transmembrane region" description="Helical" evidence="6">
    <location>
        <begin position="190"/>
        <end position="210"/>
    </location>
</feature>
<evidence type="ECO:0000313" key="7">
    <source>
        <dbReference type="EMBL" id="PQD95012.1"/>
    </source>
</evidence>